<comment type="similarity">
    <text evidence="1 10">Belongs to the class-I pyridine nucleotide-disulfide oxidoreductase family.</text>
</comment>
<feature type="domain" description="FAD/NAD(P)-binding" evidence="12">
    <location>
        <begin position="4"/>
        <end position="322"/>
    </location>
</feature>
<reference evidence="13 14" key="2">
    <citation type="submission" date="2017-09" db="EMBL/GenBank/DDBJ databases">
        <title>Bacillus patelloidae sp. nov., isolated from the intestinal tract of a marine limpet.</title>
        <authorList>
            <person name="Liu R."/>
            <person name="Dong C."/>
            <person name="Shao Z."/>
        </authorList>
    </citation>
    <scope>NUCLEOTIDE SEQUENCE [LARGE SCALE GENOMIC DNA]</scope>
    <source>
        <strain evidence="13 14">SA5d-4</strain>
    </source>
</reference>
<evidence type="ECO:0000313" key="13">
    <source>
        <dbReference type="EMBL" id="OZM57384.1"/>
    </source>
</evidence>
<feature type="binding site" evidence="8">
    <location>
        <position position="115"/>
    </location>
    <ligand>
        <name>FAD</name>
        <dbReference type="ChEBI" id="CHEBI:57692"/>
    </ligand>
</feature>
<keyword evidence="4" id="KW-0521">NADP</keyword>
<proteinExistence type="inferred from homology"/>
<organism evidence="13 14">
    <name type="scientific">Lottiidibacillus patelloidae</name>
    <dbReference type="NCBI Taxonomy" id="2670334"/>
    <lineage>
        <taxon>Bacteria</taxon>
        <taxon>Bacillati</taxon>
        <taxon>Bacillota</taxon>
        <taxon>Bacilli</taxon>
        <taxon>Bacillales</taxon>
        <taxon>Bacillaceae</taxon>
        <taxon>Lottiidibacillus</taxon>
    </lineage>
</organism>
<dbReference type="InterPro" id="IPR001100">
    <property type="entry name" value="Pyr_nuc-diS_OxRdtase"/>
</dbReference>
<dbReference type="Gene3D" id="3.50.50.60">
    <property type="entry name" value="FAD/NAD(P)-binding domain"/>
    <property type="match status" value="2"/>
</dbReference>
<evidence type="ECO:0000256" key="10">
    <source>
        <dbReference type="RuleBase" id="RU003691"/>
    </source>
</evidence>
<evidence type="ECO:0000256" key="9">
    <source>
        <dbReference type="PIRSR" id="PIRSR000350-4"/>
    </source>
</evidence>
<sequence>MKTYDLIVIGGGAGGLTVASGAASLGATVALIEKNSELGGDCLHYGCVPSKAFIAAAKEVHQAQRAAEQFGFELNGKPDFSTAMKRVKDAIAHIQVHDSKERFTKLGVSIYHGEGTFKDKHHVVINNREIIKGKKIVIATGSRPNVPPIEGLKEVKFLTNESIFDLKNKPDRLLVIGGGPIGLEMAQSFARFGSEVTVAEAGPTIFGREDEDMIPIIKKELEKEISILYNAMTKKVEANAKGEKVVTIKQNNELKTYTFDEIIVSAGRKNNIEKLGLENIGVDVDKGAIVVNDYLQTSISNIYAIGDINGNFPFTHAAGMEGKVVVRNAVFGIKGKVNYDHTPWVTYTDPEVYHLGLTEQDAKDKYGEEFRTYKVAMNDVDRFIADRNNVGLLKVITKKNGHILGAHAVGKNASDWMQEIVMAKTNGLKIGSISNVIHPYPTHAAIVQQTADLYWREKLFNGSIPTITKKYIKWFR</sequence>
<dbReference type="PRINTS" id="PR00368">
    <property type="entry name" value="FADPNR"/>
</dbReference>
<evidence type="ECO:0000313" key="14">
    <source>
        <dbReference type="Proteomes" id="UP000217083"/>
    </source>
</evidence>
<dbReference type="PROSITE" id="PS00076">
    <property type="entry name" value="PYRIDINE_REDOX_1"/>
    <property type="match status" value="1"/>
</dbReference>
<dbReference type="GO" id="GO:0050660">
    <property type="term" value="F:flavin adenine dinucleotide binding"/>
    <property type="evidence" value="ECO:0007669"/>
    <property type="project" value="TreeGrafter"/>
</dbReference>
<evidence type="ECO:0000256" key="1">
    <source>
        <dbReference type="ARBA" id="ARBA00007532"/>
    </source>
</evidence>
<feature type="binding site" evidence="8">
    <location>
        <position position="267"/>
    </location>
    <ligand>
        <name>NAD(+)</name>
        <dbReference type="ChEBI" id="CHEBI:57540"/>
    </ligand>
</feature>
<keyword evidence="8" id="KW-0547">Nucleotide-binding</keyword>
<evidence type="ECO:0000256" key="5">
    <source>
        <dbReference type="ARBA" id="ARBA00023002"/>
    </source>
</evidence>
<keyword evidence="14" id="KW-1185">Reference proteome</keyword>
<evidence type="ECO:0000256" key="2">
    <source>
        <dbReference type="ARBA" id="ARBA00022630"/>
    </source>
</evidence>
<feature type="binding site" evidence="8">
    <location>
        <position position="51"/>
    </location>
    <ligand>
        <name>FAD</name>
        <dbReference type="ChEBI" id="CHEBI:57692"/>
    </ligand>
</feature>
<dbReference type="InterPro" id="IPR012999">
    <property type="entry name" value="Pyr_OxRdtase_I_AS"/>
</dbReference>
<accession>A0A263BUG9</accession>
<keyword evidence="7 10" id="KW-0676">Redox-active center</keyword>
<dbReference type="Proteomes" id="UP000217083">
    <property type="component" value="Unassembled WGS sequence"/>
</dbReference>
<dbReference type="PIRSF" id="PIRSF000350">
    <property type="entry name" value="Mercury_reductase_MerA"/>
    <property type="match status" value="1"/>
</dbReference>
<dbReference type="PANTHER" id="PTHR43014:SF2">
    <property type="entry name" value="MERCURIC REDUCTASE"/>
    <property type="match status" value="1"/>
</dbReference>
<feature type="binding site" evidence="8">
    <location>
        <begin position="177"/>
        <end position="184"/>
    </location>
    <ligand>
        <name>NAD(+)</name>
        <dbReference type="ChEBI" id="CHEBI:57540"/>
    </ligand>
</feature>
<evidence type="ECO:0000256" key="6">
    <source>
        <dbReference type="ARBA" id="ARBA00023157"/>
    </source>
</evidence>
<keyword evidence="5 10" id="KW-0560">Oxidoreductase</keyword>
<gene>
    <name evidence="13" type="ORF">CIB95_07950</name>
</gene>
<protein>
    <submittedName>
        <fullName evidence="13">Pyridine nucleotide-disulfide oxidoreductase</fullName>
    </submittedName>
</protein>
<dbReference type="InterPro" id="IPR004099">
    <property type="entry name" value="Pyr_nucl-diS_OxRdtase_dimer"/>
</dbReference>
<dbReference type="GO" id="GO:0016668">
    <property type="term" value="F:oxidoreductase activity, acting on a sulfur group of donors, NAD(P) as acceptor"/>
    <property type="evidence" value="ECO:0007669"/>
    <property type="project" value="InterPro"/>
</dbReference>
<comment type="cofactor">
    <cofactor evidence="8">
        <name>FAD</name>
        <dbReference type="ChEBI" id="CHEBI:57692"/>
    </cofactor>
    <text evidence="8">Binds 1 FAD per subunit.</text>
</comment>
<feature type="binding site" evidence="8">
    <location>
        <begin position="140"/>
        <end position="142"/>
    </location>
    <ligand>
        <name>FAD</name>
        <dbReference type="ChEBI" id="CHEBI:57692"/>
    </ligand>
</feature>
<dbReference type="PANTHER" id="PTHR43014">
    <property type="entry name" value="MERCURIC REDUCTASE"/>
    <property type="match status" value="1"/>
</dbReference>
<evidence type="ECO:0000259" key="11">
    <source>
        <dbReference type="Pfam" id="PF02852"/>
    </source>
</evidence>
<keyword evidence="6" id="KW-1015">Disulfide bond</keyword>
<feature type="binding site" evidence="8">
    <location>
        <position position="307"/>
    </location>
    <ligand>
        <name>FAD</name>
        <dbReference type="ChEBI" id="CHEBI:57692"/>
    </ligand>
</feature>
<keyword evidence="3 8" id="KW-0274">FAD</keyword>
<dbReference type="EMBL" id="NPIA01000003">
    <property type="protein sequence ID" value="OZM57384.1"/>
    <property type="molecule type" value="Genomic_DNA"/>
</dbReference>
<feature type="domain" description="Pyridine nucleotide-disulphide oxidoreductase dimerisation" evidence="11">
    <location>
        <begin position="342"/>
        <end position="448"/>
    </location>
</feature>
<feature type="binding site" evidence="8">
    <location>
        <position position="200"/>
    </location>
    <ligand>
        <name>NAD(+)</name>
        <dbReference type="ChEBI" id="CHEBI:57540"/>
    </ligand>
</feature>
<keyword evidence="2 10" id="KW-0285">Flavoprotein</keyword>
<keyword evidence="8" id="KW-0520">NAD</keyword>
<dbReference type="Gene3D" id="3.30.390.30">
    <property type="match status" value="1"/>
</dbReference>
<evidence type="ECO:0000256" key="3">
    <source>
        <dbReference type="ARBA" id="ARBA00022827"/>
    </source>
</evidence>
<evidence type="ECO:0000256" key="7">
    <source>
        <dbReference type="ARBA" id="ARBA00023284"/>
    </source>
</evidence>
<evidence type="ECO:0000256" key="8">
    <source>
        <dbReference type="PIRSR" id="PIRSR000350-3"/>
    </source>
</evidence>
<dbReference type="SUPFAM" id="SSF51905">
    <property type="entry name" value="FAD/NAD(P)-binding domain"/>
    <property type="match status" value="1"/>
</dbReference>
<dbReference type="Pfam" id="PF07992">
    <property type="entry name" value="Pyr_redox_2"/>
    <property type="match status" value="1"/>
</dbReference>
<dbReference type="Pfam" id="PF02852">
    <property type="entry name" value="Pyr_redox_dim"/>
    <property type="match status" value="1"/>
</dbReference>
<dbReference type="InterPro" id="IPR016156">
    <property type="entry name" value="FAD/NAD-linked_Rdtase_dimer_sf"/>
</dbReference>
<dbReference type="GO" id="GO:0003955">
    <property type="term" value="F:NAD(P)H dehydrogenase (quinone) activity"/>
    <property type="evidence" value="ECO:0007669"/>
    <property type="project" value="TreeGrafter"/>
</dbReference>
<dbReference type="SUPFAM" id="SSF55424">
    <property type="entry name" value="FAD/NAD-linked reductases, dimerisation (C-terminal) domain"/>
    <property type="match status" value="1"/>
</dbReference>
<name>A0A263BUG9_9BACI</name>
<reference evidence="14" key="1">
    <citation type="submission" date="2017-08" db="EMBL/GenBank/DDBJ databases">
        <authorList>
            <person name="Huang Z."/>
        </authorList>
    </citation>
    <scope>NUCLEOTIDE SEQUENCE [LARGE SCALE GENOMIC DNA]</scope>
    <source>
        <strain evidence="14">SA5d-4</strain>
    </source>
</reference>
<dbReference type="AlphaFoldDB" id="A0A263BUG9"/>
<evidence type="ECO:0000256" key="4">
    <source>
        <dbReference type="ARBA" id="ARBA00022857"/>
    </source>
</evidence>
<evidence type="ECO:0000259" key="12">
    <source>
        <dbReference type="Pfam" id="PF07992"/>
    </source>
</evidence>
<dbReference type="PRINTS" id="PR00411">
    <property type="entry name" value="PNDRDTASEI"/>
</dbReference>
<dbReference type="InterPro" id="IPR023753">
    <property type="entry name" value="FAD/NAD-binding_dom"/>
</dbReference>
<feature type="disulfide bond" description="Redox-active" evidence="9">
    <location>
        <begin position="42"/>
        <end position="47"/>
    </location>
</feature>
<comment type="caution">
    <text evidence="13">The sequence shown here is derived from an EMBL/GenBank/DDBJ whole genome shotgun (WGS) entry which is preliminary data.</text>
</comment>
<dbReference type="InterPro" id="IPR036188">
    <property type="entry name" value="FAD/NAD-bd_sf"/>
</dbReference>